<keyword evidence="1" id="KW-0812">Transmembrane</keyword>
<feature type="transmembrane region" description="Helical" evidence="1">
    <location>
        <begin position="37"/>
        <end position="58"/>
    </location>
</feature>
<evidence type="ECO:0000256" key="1">
    <source>
        <dbReference type="SAM" id="Phobius"/>
    </source>
</evidence>
<feature type="transmembrane region" description="Helical" evidence="1">
    <location>
        <begin position="7"/>
        <end position="31"/>
    </location>
</feature>
<reference evidence="2 3" key="1">
    <citation type="submission" date="2017-05" db="EMBL/GenBank/DDBJ databases">
        <authorList>
            <person name="Varghese N."/>
            <person name="Submissions S."/>
        </authorList>
    </citation>
    <scope>NUCLEOTIDE SEQUENCE [LARGE SCALE GENOMIC DNA]</scope>
    <source>
        <strain evidence="2 3">DSM 25457</strain>
    </source>
</reference>
<name>A0ABY1QSM1_9BACT</name>
<proteinExistence type="predicted"/>
<evidence type="ECO:0000313" key="2">
    <source>
        <dbReference type="EMBL" id="SMP79135.1"/>
    </source>
</evidence>
<organism evidence="2 3">
    <name type="scientific">Neorhodopirellula lusitana</name>
    <dbReference type="NCBI Taxonomy" id="445327"/>
    <lineage>
        <taxon>Bacteria</taxon>
        <taxon>Pseudomonadati</taxon>
        <taxon>Planctomycetota</taxon>
        <taxon>Planctomycetia</taxon>
        <taxon>Pirellulales</taxon>
        <taxon>Pirellulaceae</taxon>
        <taxon>Neorhodopirellula</taxon>
    </lineage>
</organism>
<comment type="caution">
    <text evidence="2">The sequence shown here is derived from an EMBL/GenBank/DDBJ whole genome shotgun (WGS) entry which is preliminary data.</text>
</comment>
<accession>A0ABY1QSM1</accession>
<keyword evidence="1" id="KW-0472">Membrane</keyword>
<gene>
    <name evidence="2" type="ORF">SAMN06265222_12920</name>
</gene>
<sequence length="71" mass="7673">MPNFSQVYSLGICTGVGLTLTLLALATRLGIVAPDALPDVGCLVAGTCLLLVGHAWWLRYKSSDERRDLNR</sequence>
<dbReference type="EMBL" id="FXUG01000029">
    <property type="protein sequence ID" value="SMP79135.1"/>
    <property type="molecule type" value="Genomic_DNA"/>
</dbReference>
<keyword evidence="3" id="KW-1185">Reference proteome</keyword>
<protein>
    <submittedName>
        <fullName evidence="2">Uncharacterized protein</fullName>
    </submittedName>
</protein>
<keyword evidence="1" id="KW-1133">Transmembrane helix</keyword>
<evidence type="ECO:0000313" key="3">
    <source>
        <dbReference type="Proteomes" id="UP001158067"/>
    </source>
</evidence>
<dbReference type="Proteomes" id="UP001158067">
    <property type="component" value="Unassembled WGS sequence"/>
</dbReference>